<evidence type="ECO:0000256" key="2">
    <source>
        <dbReference type="SAM" id="Phobius"/>
    </source>
</evidence>
<evidence type="ECO:0000256" key="1">
    <source>
        <dbReference type="ARBA" id="ARBA00008007"/>
    </source>
</evidence>
<dbReference type="EMBL" id="JANRHJ010000008">
    <property type="protein sequence ID" value="MCR8874062.1"/>
    <property type="molecule type" value="Genomic_DNA"/>
</dbReference>
<proteinExistence type="inferred from homology"/>
<accession>A0AAW5N151</accession>
<sequence length="292" mass="33707">MNDFILTLLINGGVVLCIVGLWAYARYWRRKAAKAFLQHAVACYKKEDREELAGQAVMAGSRHAGLLYALTCPELFDIVRPMRAFRFGKIRCVCADYYFPQRYESWLRDDQADFVQDVYAFKDGKELCHDYFSQAFEVLSVHENVTAVFMPCSTSERYYRRFAKIAHYLERHGYALSGLHLIEIVRNRESKHTAAQRSSVDMANYSMSLALQGKKVVIVDDLLTTGSSLTGFARNLEQVGAEVVGAVFLARTFQVPSWRRVRWMVWKKYILSKRIKTWEVSYSSIEQNSVKK</sequence>
<dbReference type="InterPro" id="IPR051910">
    <property type="entry name" value="ComF/GntX_DNA_util-trans"/>
</dbReference>
<dbReference type="Proteomes" id="UP001204579">
    <property type="component" value="Unassembled WGS sequence"/>
</dbReference>
<dbReference type="GO" id="GO:0016757">
    <property type="term" value="F:glycosyltransferase activity"/>
    <property type="evidence" value="ECO:0007669"/>
    <property type="project" value="UniProtKB-KW"/>
</dbReference>
<dbReference type="RefSeq" id="WP_239465327.1">
    <property type="nucleotide sequence ID" value="NZ_JANRHJ010000008.1"/>
</dbReference>
<gene>
    <name evidence="4" type="ORF">NW209_08565</name>
</gene>
<dbReference type="Pfam" id="PF00156">
    <property type="entry name" value="Pribosyltran"/>
    <property type="match status" value="1"/>
</dbReference>
<dbReference type="AlphaFoldDB" id="A0AAW5N151"/>
<comment type="similarity">
    <text evidence="1">Belongs to the ComF/GntX family.</text>
</comment>
<keyword evidence="2" id="KW-0472">Membrane</keyword>
<dbReference type="InterPro" id="IPR029057">
    <property type="entry name" value="PRTase-like"/>
</dbReference>
<keyword evidence="2" id="KW-0812">Transmembrane</keyword>
<evidence type="ECO:0000313" key="5">
    <source>
        <dbReference type="Proteomes" id="UP001204579"/>
    </source>
</evidence>
<reference evidence="4 5" key="1">
    <citation type="submission" date="2022-08" db="EMBL/GenBank/DDBJ databases">
        <authorList>
            <person name="Zeman M."/>
            <person name="Kubasova T."/>
        </authorList>
    </citation>
    <scope>NUCLEOTIDE SEQUENCE [LARGE SCALE GENOMIC DNA]</scope>
    <source>
        <strain evidence="4 5">ET62</strain>
    </source>
</reference>
<protein>
    <submittedName>
        <fullName evidence="4">Phosphoribosyltransferase</fullName>
    </submittedName>
</protein>
<dbReference type="PANTHER" id="PTHR47505:SF1">
    <property type="entry name" value="DNA UTILIZATION PROTEIN YHGH"/>
    <property type="match status" value="1"/>
</dbReference>
<dbReference type="Gene3D" id="3.40.50.2020">
    <property type="match status" value="1"/>
</dbReference>
<name>A0AAW5N151_9BACT</name>
<dbReference type="CDD" id="cd06223">
    <property type="entry name" value="PRTases_typeI"/>
    <property type="match status" value="1"/>
</dbReference>
<keyword evidence="2" id="KW-1133">Transmembrane helix</keyword>
<comment type="caution">
    <text evidence="4">The sequence shown here is derived from an EMBL/GenBank/DDBJ whole genome shotgun (WGS) entry which is preliminary data.</text>
</comment>
<organism evidence="4 5">
    <name type="scientific">Phocaeicola barnesiae</name>
    <dbReference type="NCBI Taxonomy" id="376804"/>
    <lineage>
        <taxon>Bacteria</taxon>
        <taxon>Pseudomonadati</taxon>
        <taxon>Bacteroidota</taxon>
        <taxon>Bacteroidia</taxon>
        <taxon>Bacteroidales</taxon>
        <taxon>Bacteroidaceae</taxon>
        <taxon>Phocaeicola</taxon>
    </lineage>
</organism>
<dbReference type="PANTHER" id="PTHR47505">
    <property type="entry name" value="DNA UTILIZATION PROTEIN YHGH"/>
    <property type="match status" value="1"/>
</dbReference>
<dbReference type="InterPro" id="IPR000836">
    <property type="entry name" value="PRTase_dom"/>
</dbReference>
<keyword evidence="5" id="KW-1185">Reference proteome</keyword>
<feature type="domain" description="Phosphoribosyltransferase" evidence="3">
    <location>
        <begin position="184"/>
        <end position="268"/>
    </location>
</feature>
<evidence type="ECO:0000259" key="3">
    <source>
        <dbReference type="Pfam" id="PF00156"/>
    </source>
</evidence>
<keyword evidence="4" id="KW-0328">Glycosyltransferase</keyword>
<feature type="transmembrane region" description="Helical" evidence="2">
    <location>
        <begin position="6"/>
        <end position="25"/>
    </location>
</feature>
<keyword evidence="4" id="KW-0808">Transferase</keyword>
<evidence type="ECO:0000313" key="4">
    <source>
        <dbReference type="EMBL" id="MCR8874062.1"/>
    </source>
</evidence>
<dbReference type="SUPFAM" id="SSF53271">
    <property type="entry name" value="PRTase-like"/>
    <property type="match status" value="1"/>
</dbReference>